<dbReference type="EMBL" id="GBRH01242606">
    <property type="protein sequence ID" value="JAD55289.1"/>
    <property type="molecule type" value="Transcribed_RNA"/>
</dbReference>
<evidence type="ECO:0000256" key="1">
    <source>
        <dbReference type="SAM" id="MobiDB-lite"/>
    </source>
</evidence>
<accession>A0A0A9AU60</accession>
<protein>
    <submittedName>
        <fullName evidence="2">Uncharacterized protein</fullName>
    </submittedName>
</protein>
<reference evidence="2" key="1">
    <citation type="submission" date="2014-09" db="EMBL/GenBank/DDBJ databases">
        <authorList>
            <person name="Magalhaes I.L.F."/>
            <person name="Oliveira U."/>
            <person name="Santos F.R."/>
            <person name="Vidigal T.H.D.A."/>
            <person name="Brescovit A.D."/>
            <person name="Santos A.J."/>
        </authorList>
    </citation>
    <scope>NUCLEOTIDE SEQUENCE</scope>
    <source>
        <tissue evidence="2">Shoot tissue taken approximately 20 cm above the soil surface</tissue>
    </source>
</reference>
<proteinExistence type="predicted"/>
<organism evidence="2">
    <name type="scientific">Arundo donax</name>
    <name type="common">Giant reed</name>
    <name type="synonym">Donax arundinaceus</name>
    <dbReference type="NCBI Taxonomy" id="35708"/>
    <lineage>
        <taxon>Eukaryota</taxon>
        <taxon>Viridiplantae</taxon>
        <taxon>Streptophyta</taxon>
        <taxon>Embryophyta</taxon>
        <taxon>Tracheophyta</taxon>
        <taxon>Spermatophyta</taxon>
        <taxon>Magnoliopsida</taxon>
        <taxon>Liliopsida</taxon>
        <taxon>Poales</taxon>
        <taxon>Poaceae</taxon>
        <taxon>PACMAD clade</taxon>
        <taxon>Arundinoideae</taxon>
        <taxon>Arundineae</taxon>
        <taxon>Arundo</taxon>
    </lineage>
</organism>
<dbReference type="AlphaFoldDB" id="A0A0A9AU60"/>
<evidence type="ECO:0000313" key="2">
    <source>
        <dbReference type="EMBL" id="JAD55289.1"/>
    </source>
</evidence>
<feature type="compositionally biased region" description="Low complexity" evidence="1">
    <location>
        <begin position="1"/>
        <end position="20"/>
    </location>
</feature>
<name>A0A0A9AU60_ARUDO</name>
<reference evidence="2" key="2">
    <citation type="journal article" date="2015" name="Data Brief">
        <title>Shoot transcriptome of the giant reed, Arundo donax.</title>
        <authorList>
            <person name="Barrero R.A."/>
            <person name="Guerrero F.D."/>
            <person name="Moolhuijzen P."/>
            <person name="Goolsby J.A."/>
            <person name="Tidwell J."/>
            <person name="Bellgard S.E."/>
            <person name="Bellgard M.I."/>
        </authorList>
    </citation>
    <scope>NUCLEOTIDE SEQUENCE</scope>
    <source>
        <tissue evidence="2">Shoot tissue taken approximately 20 cm above the soil surface</tissue>
    </source>
</reference>
<feature type="region of interest" description="Disordered" evidence="1">
    <location>
        <begin position="1"/>
        <end position="28"/>
    </location>
</feature>
<sequence length="127" mass="13371">MSSLTGTTTTMTMASTSKATRGSTMAPPPPTTAMIAAAARHIGKVVNVICCGGLCATAVCMCGRVRLLVAVAAWLLRAQGQRGDRRRRHCRIVVVFHGCGLRVAAPVGRVRGWRLASRQGYCAFAGL</sequence>